<evidence type="ECO:0000256" key="2">
    <source>
        <dbReference type="PROSITE-ProRule" id="PRU00047"/>
    </source>
</evidence>
<organism evidence="6 7">
    <name type="scientific">Trifolium subterraneum</name>
    <name type="common">Subterranean clover</name>
    <dbReference type="NCBI Taxonomy" id="3900"/>
    <lineage>
        <taxon>Eukaryota</taxon>
        <taxon>Viridiplantae</taxon>
        <taxon>Streptophyta</taxon>
        <taxon>Embryophyta</taxon>
        <taxon>Tracheophyta</taxon>
        <taxon>Spermatophyta</taxon>
        <taxon>Magnoliopsida</taxon>
        <taxon>eudicotyledons</taxon>
        <taxon>Gunneridae</taxon>
        <taxon>Pentapetalae</taxon>
        <taxon>rosids</taxon>
        <taxon>fabids</taxon>
        <taxon>Fabales</taxon>
        <taxon>Fabaceae</taxon>
        <taxon>Papilionoideae</taxon>
        <taxon>50 kb inversion clade</taxon>
        <taxon>NPAAA clade</taxon>
        <taxon>Hologalegina</taxon>
        <taxon>IRL clade</taxon>
        <taxon>Trifolieae</taxon>
        <taxon>Trifolium</taxon>
    </lineage>
</organism>
<evidence type="ECO:0008006" key="8">
    <source>
        <dbReference type="Google" id="ProtNLM"/>
    </source>
</evidence>
<dbReference type="GO" id="GO:0003676">
    <property type="term" value="F:nucleic acid binding"/>
    <property type="evidence" value="ECO:0007669"/>
    <property type="project" value="InterPro"/>
</dbReference>
<evidence type="ECO:0000256" key="3">
    <source>
        <dbReference type="SAM" id="MobiDB-lite"/>
    </source>
</evidence>
<feature type="compositionally biased region" description="Basic residues" evidence="3">
    <location>
        <begin position="225"/>
        <end position="238"/>
    </location>
</feature>
<feature type="compositionally biased region" description="Low complexity" evidence="3">
    <location>
        <begin position="214"/>
        <end position="224"/>
    </location>
</feature>
<dbReference type="InterPro" id="IPR036875">
    <property type="entry name" value="Znf_CCHC_sf"/>
</dbReference>
<keyword evidence="7" id="KW-1185">Reference proteome</keyword>
<dbReference type="Gene3D" id="3.30.420.10">
    <property type="entry name" value="Ribonuclease H-like superfamily/Ribonuclease H"/>
    <property type="match status" value="1"/>
</dbReference>
<dbReference type="SMART" id="SM00343">
    <property type="entry name" value="ZnF_C2HC"/>
    <property type="match status" value="1"/>
</dbReference>
<reference evidence="7" key="1">
    <citation type="journal article" date="2017" name="Front. Plant Sci.">
        <title>Climate Clever Clovers: New Paradigm to Reduce the Environmental Footprint of Ruminants by Breeding Low Methanogenic Forages Utilizing Haplotype Variation.</title>
        <authorList>
            <person name="Kaur P."/>
            <person name="Appels R."/>
            <person name="Bayer P.E."/>
            <person name="Keeble-Gagnere G."/>
            <person name="Wang J."/>
            <person name="Hirakawa H."/>
            <person name="Shirasawa K."/>
            <person name="Vercoe P."/>
            <person name="Stefanova K."/>
            <person name="Durmic Z."/>
            <person name="Nichols P."/>
            <person name="Revell C."/>
            <person name="Isobe S.N."/>
            <person name="Edwards D."/>
            <person name="Erskine W."/>
        </authorList>
    </citation>
    <scope>NUCLEOTIDE SEQUENCE [LARGE SCALE GENOMIC DNA]</scope>
    <source>
        <strain evidence="7">cv. Daliak</strain>
    </source>
</reference>
<dbReference type="EMBL" id="DF974093">
    <property type="protein sequence ID" value="GAU45007.1"/>
    <property type="molecule type" value="Genomic_DNA"/>
</dbReference>
<name>A0A2Z6PJL3_TRISU</name>
<feature type="compositionally biased region" description="Polar residues" evidence="3">
    <location>
        <begin position="744"/>
        <end position="755"/>
    </location>
</feature>
<protein>
    <recommendedName>
        <fullName evidence="8">CCHC-type domain-containing protein</fullName>
    </recommendedName>
</protein>
<evidence type="ECO:0000313" key="6">
    <source>
        <dbReference type="EMBL" id="GAU45007.1"/>
    </source>
</evidence>
<dbReference type="SUPFAM" id="SSF53098">
    <property type="entry name" value="Ribonuclease H-like"/>
    <property type="match status" value="1"/>
</dbReference>
<keyword evidence="2" id="KW-0862">Zinc</keyword>
<dbReference type="InterPro" id="IPR043502">
    <property type="entry name" value="DNA/RNA_pol_sf"/>
</dbReference>
<keyword evidence="1" id="KW-0064">Aspartyl protease</keyword>
<dbReference type="CDD" id="cd09272">
    <property type="entry name" value="RNase_HI_RT_Ty1"/>
    <property type="match status" value="1"/>
</dbReference>
<dbReference type="Pfam" id="PF14223">
    <property type="entry name" value="Retrotran_gag_2"/>
    <property type="match status" value="1"/>
</dbReference>
<dbReference type="InterPro" id="IPR054722">
    <property type="entry name" value="PolX-like_BBD"/>
</dbReference>
<dbReference type="InterPro" id="IPR057670">
    <property type="entry name" value="SH3_retrovirus"/>
</dbReference>
<gene>
    <name evidence="6" type="ORF">TSUD_87980</name>
</gene>
<dbReference type="SUPFAM" id="SSF57756">
    <property type="entry name" value="Retrovirus zinc finger-like domains"/>
    <property type="match status" value="1"/>
</dbReference>
<feature type="region of interest" description="Disordered" evidence="3">
    <location>
        <begin position="206"/>
        <end position="239"/>
    </location>
</feature>
<dbReference type="SUPFAM" id="SSF56672">
    <property type="entry name" value="DNA/RNA polymerases"/>
    <property type="match status" value="2"/>
</dbReference>
<dbReference type="PANTHER" id="PTHR11439:SF517">
    <property type="entry name" value="CYSTEINE-RICH RLK (RECEPTOR-LIKE PROTEIN KINASE) 8"/>
    <property type="match status" value="1"/>
</dbReference>
<dbReference type="Pfam" id="PF13976">
    <property type="entry name" value="gag_pre-integrs"/>
    <property type="match status" value="1"/>
</dbReference>
<dbReference type="GO" id="GO:0015074">
    <property type="term" value="P:DNA integration"/>
    <property type="evidence" value="ECO:0007669"/>
    <property type="project" value="InterPro"/>
</dbReference>
<dbReference type="InterPro" id="IPR036397">
    <property type="entry name" value="RNaseH_sf"/>
</dbReference>
<dbReference type="InterPro" id="IPR001878">
    <property type="entry name" value="Znf_CCHC"/>
</dbReference>
<dbReference type="Pfam" id="PF00665">
    <property type="entry name" value="rve"/>
    <property type="match status" value="1"/>
</dbReference>
<feature type="domain" description="CCHC-type" evidence="4">
    <location>
        <begin position="246"/>
        <end position="261"/>
    </location>
</feature>
<evidence type="ECO:0000259" key="4">
    <source>
        <dbReference type="PROSITE" id="PS50158"/>
    </source>
</evidence>
<feature type="compositionally biased region" description="Acidic residues" evidence="3">
    <location>
        <begin position="763"/>
        <end position="776"/>
    </location>
</feature>
<dbReference type="InterPro" id="IPR013103">
    <property type="entry name" value="RVT_2"/>
</dbReference>
<dbReference type="Proteomes" id="UP000242715">
    <property type="component" value="Unassembled WGS sequence"/>
</dbReference>
<dbReference type="Pfam" id="PF07727">
    <property type="entry name" value="RVT_2"/>
    <property type="match status" value="2"/>
</dbReference>
<keyword evidence="1" id="KW-0378">Hydrolase</keyword>
<feature type="region of interest" description="Disordered" evidence="3">
    <location>
        <begin position="741"/>
        <end position="782"/>
    </location>
</feature>
<evidence type="ECO:0000313" key="7">
    <source>
        <dbReference type="Proteomes" id="UP000242715"/>
    </source>
</evidence>
<accession>A0A2Z6PJL3</accession>
<keyword evidence="2" id="KW-0863">Zinc-finger</keyword>
<dbReference type="PANTHER" id="PTHR11439">
    <property type="entry name" value="GAG-POL-RELATED RETROTRANSPOSON"/>
    <property type="match status" value="1"/>
</dbReference>
<dbReference type="GO" id="GO:0004190">
    <property type="term" value="F:aspartic-type endopeptidase activity"/>
    <property type="evidence" value="ECO:0007669"/>
    <property type="project" value="UniProtKB-KW"/>
</dbReference>
<dbReference type="Pfam" id="PF25597">
    <property type="entry name" value="SH3_retrovirus"/>
    <property type="match status" value="1"/>
</dbReference>
<keyword evidence="1" id="KW-0645">Protease</keyword>
<dbReference type="InterPro" id="IPR025724">
    <property type="entry name" value="GAG-pre-integrase_dom"/>
</dbReference>
<dbReference type="InterPro" id="IPR001584">
    <property type="entry name" value="Integrase_cat-core"/>
</dbReference>
<dbReference type="PROSITE" id="PS50994">
    <property type="entry name" value="INTEGRASE"/>
    <property type="match status" value="1"/>
</dbReference>
<dbReference type="OrthoDB" id="413361at2759"/>
<evidence type="ECO:0000256" key="1">
    <source>
        <dbReference type="ARBA" id="ARBA00022750"/>
    </source>
</evidence>
<dbReference type="InterPro" id="IPR012337">
    <property type="entry name" value="RNaseH-like_sf"/>
</dbReference>
<dbReference type="Pfam" id="PF22936">
    <property type="entry name" value="Pol_BBD"/>
    <property type="match status" value="1"/>
</dbReference>
<dbReference type="PROSITE" id="PS50158">
    <property type="entry name" value="ZF_CCHC"/>
    <property type="match status" value="1"/>
</dbReference>
<feature type="domain" description="Integrase catalytic" evidence="5">
    <location>
        <begin position="534"/>
        <end position="655"/>
    </location>
</feature>
<dbReference type="GO" id="GO:0008270">
    <property type="term" value="F:zinc ion binding"/>
    <property type="evidence" value="ECO:0007669"/>
    <property type="project" value="UniProtKB-KW"/>
</dbReference>
<sequence length="1596" mass="182569">MAESSNYLPPAIPKFDGFYDHWAMLMENMLRSKEYWGAIEDGVTVAPPNVTAEQLKAANDSKLRDLKVKNYLFQAIDRSILETILDRDTAKAIWDSMRSKYQGSTKVKRAQLQALHKDFEVLAMKEGESVDEYFARTLAIANRMTAFGERMEQVVIVEKVLRSLLPKFNYVLCSIEQSTNVTTLGIDALQSSLLVQEQLLKSQSEKEEEQALKVSSVGRGNSNRGRGRNSSRGRGRGRVSKENVECYKCHKMGHYQSDCPSWGENDANYAVFDQHEEILLMTQHDIETNARDEIWFLDSGCWVFEIGYILQKQDLVRCRVRCDSIWNNILMPENVRNAAPSGTPSRLRQNFSGCSNHMIGTKEWLYDFDEIIRECVKLGDDSRMQIKGKGNLKLCIGGLTQVITDVYYIPGLKDNLLSIRQLQQKNLTIVFKKDLCKVYHEEKGLIMSTKMSSNMMYVIFAPVIVPMCFKTVKMDNNELCHCRYGHLSFKGLNTLVKKEMVKGLPHLQDKEDTCVSCLTGKQHREAIPKSSNWRATKPLVLVHSDICGLITPQSNGGNKYFITFTDDFSRKIWIYLLANKACAFDEFKKFKVLVEKESNAQITCLRTDRGGEFTYNAFNEYYSAHEIKRRLTTAYTPQQNGVSERKNRTLLNMVRNSQRKNLDSKSIRCILLGLSEESKGYKLYDPVSKRIIVSRDVIFDESKGWNDDKKQTAKSNNDEGTSLITDDTEIYINEPGDFPFNEHITGQQVNEGNTDSEQHVEESGSEMDEESTDGDELPPRVVRKPGYLSDFVSGEEIDESLMQNLAMSGTSDDPVTYDEAVKCDTWKQAMDQEIDAIERNDTWELVTLPQGAKKIGVKWIYKTKYNEKGEIEKYKGRWDTIRLVLSLAASQNWYVHQLDVKSAFLHGELTENVYVAQPLGYQKGGSDKVYKLKKALYGLKQAPRAWYSKIESYFTHENFEKCPHEHTLFVKHFKDKMLIVSLYVDDLIYTGNDIDMFENFKHSMQKRFAMTDLGKMRYFLGVEVMQGDYGIMISQQKYAKEILTRFGMETCNMVDSPIVPGNKLTKDENGKLVDATRCKQIVGCLMYMLATRPDLAFSVCLIARYMEKPTKIHLAAAKRILRYLKGSLSLGILYKKGVKQSLIGWTDSDYAGDSDDRKSTSDYNEVFAPVARWDNIRLVLSLAASQNWYVHQLDVKNAFLHGELTENVYVAQPLGYQKGGSDKVYKLKKALYGLKQAPRAWYSKIESYFTHENFEKCPHEHTLFVKHFKDKMLIVSLYVDDLIYTGNDVDMFENFKHSMQKRFAMTDLGKMRYFLGVEVMQGDYGIMISQQKYAKEILTRFGMETCNMVGSPIVPGNKLTKDENGKLVDATRCKQIVGCLMYMLATRLDLAFSVWLIARYMEKPTEIHLAAAKRILRYLKGSLSLGILYKKGVKQSLIGWTDSNYAGDSDDRKSTSGFVFKFGSSAISWSSKKQPIVTISTTEAEFVAAASCACQGMWLKKVLSQLKQDQEQCTIIYCDNSSSIKLSKNPVMYGRCKHIDVRYYFLRDLVKDQVLELKHCSTNDQIADIMTKALKLDTFCRFRQDLGIYDSMKLNS</sequence>
<proteinExistence type="predicted"/>
<dbReference type="Gene3D" id="4.10.60.10">
    <property type="entry name" value="Zinc finger, CCHC-type"/>
    <property type="match status" value="1"/>
</dbReference>
<keyword evidence="2" id="KW-0479">Metal-binding</keyword>
<evidence type="ECO:0000259" key="5">
    <source>
        <dbReference type="PROSITE" id="PS50994"/>
    </source>
</evidence>